<dbReference type="AlphaFoldDB" id="A0A4V3XFP8"/>
<dbReference type="SUPFAM" id="SSF51004">
    <property type="entry name" value="C-terminal (heme d1) domain of cytochrome cd1-nitrite reductase"/>
    <property type="match status" value="1"/>
</dbReference>
<proteinExistence type="inferred from homology"/>
<gene>
    <name evidence="2" type="ORF">EW146_g2642</name>
</gene>
<keyword evidence="3" id="KW-1185">Reference proteome</keyword>
<dbReference type="InterPro" id="IPR015943">
    <property type="entry name" value="WD40/YVTN_repeat-like_dom_sf"/>
</dbReference>
<dbReference type="Gene3D" id="2.130.10.10">
    <property type="entry name" value="YVTN repeat-like/Quinoprotein amine dehydrogenase"/>
    <property type="match status" value="1"/>
</dbReference>
<dbReference type="InterPro" id="IPR011048">
    <property type="entry name" value="Haem_d1_sf"/>
</dbReference>
<evidence type="ECO:0000313" key="3">
    <source>
        <dbReference type="Proteomes" id="UP000310158"/>
    </source>
</evidence>
<organism evidence="2 3">
    <name type="scientific">Bondarzewia mesenterica</name>
    <dbReference type="NCBI Taxonomy" id="1095465"/>
    <lineage>
        <taxon>Eukaryota</taxon>
        <taxon>Fungi</taxon>
        <taxon>Dikarya</taxon>
        <taxon>Basidiomycota</taxon>
        <taxon>Agaricomycotina</taxon>
        <taxon>Agaricomycetes</taxon>
        <taxon>Russulales</taxon>
        <taxon>Bondarzewiaceae</taxon>
        <taxon>Bondarzewia</taxon>
    </lineage>
</organism>
<dbReference type="PANTHER" id="PTHR30344">
    <property type="entry name" value="6-PHOSPHOGLUCONOLACTONASE-RELATED"/>
    <property type="match status" value="1"/>
</dbReference>
<dbReference type="GO" id="GO:0017057">
    <property type="term" value="F:6-phosphogluconolactonase activity"/>
    <property type="evidence" value="ECO:0007669"/>
    <property type="project" value="TreeGrafter"/>
</dbReference>
<dbReference type="Pfam" id="PF10282">
    <property type="entry name" value="Lactonase"/>
    <property type="match status" value="1"/>
</dbReference>
<comment type="caution">
    <text evidence="2">The sequence shown here is derived from an EMBL/GenBank/DDBJ whole genome shotgun (WGS) entry which is preliminary data.</text>
</comment>
<protein>
    <submittedName>
        <fullName evidence="2">Uncharacterized protein</fullName>
    </submittedName>
</protein>
<dbReference type="Proteomes" id="UP000310158">
    <property type="component" value="Unassembled WGS sequence"/>
</dbReference>
<reference evidence="2 3" key="1">
    <citation type="submission" date="2019-02" db="EMBL/GenBank/DDBJ databases">
        <title>Genome sequencing of the rare red list fungi Bondarzewia mesenterica.</title>
        <authorList>
            <person name="Buettner E."/>
            <person name="Kellner H."/>
        </authorList>
    </citation>
    <scope>NUCLEOTIDE SEQUENCE [LARGE SCALE GENOMIC DNA]</scope>
    <source>
        <strain evidence="2 3">DSM 108281</strain>
    </source>
</reference>
<evidence type="ECO:0000313" key="2">
    <source>
        <dbReference type="EMBL" id="THH18333.1"/>
    </source>
</evidence>
<dbReference type="EMBL" id="SGPL01000079">
    <property type="protein sequence ID" value="THH18333.1"/>
    <property type="molecule type" value="Genomic_DNA"/>
</dbReference>
<dbReference type="InterPro" id="IPR050282">
    <property type="entry name" value="Cycloisomerase_2"/>
</dbReference>
<comment type="similarity">
    <text evidence="1">Belongs to the cycloisomerase 2 family.</text>
</comment>
<sequence>MAHRILVASYTNSIYTLSFDPATPSLELISSVEVGHHPSWITPHPEDPSVVFAGLEQTDGRVVVLKYDEQGQGKVIGEFSSGGKDPASLLAVEGTLFVGNYSSGTILSAPITTHSPFFSQSESMQVQLSGTGLNAERQEASHPHQVVFIPERGELLVPDLGADKTWRLMKNDKGAWVPVECVEYEPGSGPRHVVFHHGILYTLCELTSKLAAHRLPPLPASPTTLSTTSTISNPPNPLGEMLAAELLLSASAEPLLYASNRNDPSLLGDSIAIFSLSDHEAPKLINEVRTGLRHVRGMQMGLNSRNKWLITGGVHGGGVKVYEKVEDGKDLREIK</sequence>
<dbReference type="InterPro" id="IPR019405">
    <property type="entry name" value="Lactonase_7-beta_prop"/>
</dbReference>
<accession>A0A4V3XFP8</accession>
<dbReference type="OrthoDB" id="9972196at2759"/>
<evidence type="ECO:0000256" key="1">
    <source>
        <dbReference type="ARBA" id="ARBA00005564"/>
    </source>
</evidence>
<name>A0A4V3XFP8_9AGAM</name>
<dbReference type="PANTHER" id="PTHR30344:SF7">
    <property type="entry name" value="DUF2415 DOMAIN-CONTAINING PROTEIN"/>
    <property type="match status" value="1"/>
</dbReference>